<evidence type="ECO:0000256" key="9">
    <source>
        <dbReference type="SAM" id="Phobius"/>
    </source>
</evidence>
<feature type="transmembrane region" description="Helical" evidence="9">
    <location>
        <begin position="259"/>
        <end position="288"/>
    </location>
</feature>
<gene>
    <name evidence="10" type="ORF">YH66_10520</name>
</gene>
<evidence type="ECO:0000256" key="4">
    <source>
        <dbReference type="ARBA" id="ARBA00022692"/>
    </source>
</evidence>
<comment type="similarity">
    <text evidence="7">Belongs to the MptA/B family.</text>
</comment>
<feature type="transmembrane region" description="Helical" evidence="9">
    <location>
        <begin position="184"/>
        <end position="202"/>
    </location>
</feature>
<feature type="transmembrane region" description="Helical" evidence="9">
    <location>
        <begin position="412"/>
        <end position="431"/>
    </location>
</feature>
<evidence type="ECO:0000256" key="2">
    <source>
        <dbReference type="ARBA" id="ARBA00022676"/>
    </source>
</evidence>
<dbReference type="Proteomes" id="UP000034037">
    <property type="component" value="Chromosome"/>
</dbReference>
<dbReference type="GO" id="GO:0016020">
    <property type="term" value="C:membrane"/>
    <property type="evidence" value="ECO:0007669"/>
    <property type="project" value="UniProtKB-SubCell"/>
</dbReference>
<dbReference type="NCBIfam" id="TIGR03459">
    <property type="entry name" value="crt_membr"/>
    <property type="match status" value="1"/>
</dbReference>
<keyword evidence="4 9" id="KW-0812">Transmembrane</keyword>
<keyword evidence="11" id="KW-1185">Reference proteome</keyword>
<evidence type="ECO:0000256" key="3">
    <source>
        <dbReference type="ARBA" id="ARBA00022679"/>
    </source>
</evidence>
<sequence length="509" mass="54329">MTLFQRFTNPVVLGGLAGILLVLGSFGGGAIRYRDGVLDALGLNFLAFGHAQGISNSVLWVGQLLLIGAWVHLGRRLFKKKVADDTADAVDLGLVKRTLYAMVVPLIFAAPMMSRDVYSYLMQGAMLRDGFDPYTEGAAVNPGPMLLEVSHDWRNTTTPYGPLHLWIGDMITTVVGDNVTLGVVAYKILSIIGLAVTGWSIVRIAQHFGVNPAIALWIGVANPVMIIHMIGGMHNESLMVGLVSVGLLLALKKRFVAGVALIAVAVSLKATAAIALPFVVWIGMHHFAGFLATKKGKDSPTLKQQVPAFFATGAAGVAVTGVVVSAITWASGASWGWISEISGNSKVINPLAFPSLVASVITMVAEVFVDDFDYNAVVNVVRSISMLIMLGGLVVCWWLFRQNERRAVAGTAAAYAVAFVFNSVTLPWYYASLISLLGTFKPPMWLIRFAAGASVFIALVFTGSGNHQLYNIVTVIIAAIIAWLATVVIFDDTDPATTATEKPSPHTVS</sequence>
<keyword evidence="2" id="KW-0328">Glycosyltransferase</keyword>
<dbReference type="GO" id="GO:0016757">
    <property type="term" value="F:glycosyltransferase activity"/>
    <property type="evidence" value="ECO:0007669"/>
    <property type="project" value="UniProtKB-KW"/>
</dbReference>
<dbReference type="Pfam" id="PF26314">
    <property type="entry name" value="MptA_B_family"/>
    <property type="match status" value="1"/>
</dbReference>
<feature type="transmembrane region" description="Helical" evidence="9">
    <location>
        <begin position="94"/>
        <end position="113"/>
    </location>
</feature>
<feature type="transmembrane region" description="Helical" evidence="9">
    <location>
        <begin position="469"/>
        <end position="490"/>
    </location>
</feature>
<dbReference type="EMBL" id="CP011309">
    <property type="protein sequence ID" value="AKF27958.1"/>
    <property type="molecule type" value="Genomic_DNA"/>
</dbReference>
<evidence type="ECO:0000256" key="8">
    <source>
        <dbReference type="NCBIfam" id="TIGR03459"/>
    </source>
</evidence>
<dbReference type="InterPro" id="IPR049829">
    <property type="entry name" value="MptA/B-like"/>
</dbReference>
<dbReference type="NCBIfam" id="NF038066">
    <property type="entry name" value="MptB"/>
    <property type="match status" value="1"/>
</dbReference>
<evidence type="ECO:0000313" key="10">
    <source>
        <dbReference type="EMBL" id="AKF27958.1"/>
    </source>
</evidence>
<dbReference type="RefSeq" id="WP_003860342.1">
    <property type="nucleotide sequence ID" value="NZ_CP011309.1"/>
</dbReference>
<dbReference type="PATRIC" id="fig|92706.3.peg.2208"/>
<protein>
    <recommendedName>
        <fullName evidence="8">Alpha-(1-&gt;6)-mannopyranosyltransferase A</fullName>
    </recommendedName>
</protein>
<organism evidence="10 11">
    <name type="scientific">[Brevibacterium] flavum</name>
    <dbReference type="NCBI Taxonomy" id="92706"/>
    <lineage>
        <taxon>Bacteria</taxon>
        <taxon>Bacillati</taxon>
        <taxon>Actinomycetota</taxon>
        <taxon>Actinomycetes</taxon>
        <taxon>Mycobacteriales</taxon>
        <taxon>Corynebacteriaceae</taxon>
        <taxon>Corynebacterium</taxon>
    </lineage>
</organism>
<keyword evidence="5 9" id="KW-1133">Transmembrane helix</keyword>
<feature type="transmembrane region" description="Helical" evidence="9">
    <location>
        <begin position="443"/>
        <end position="462"/>
    </location>
</feature>
<feature type="transmembrane region" description="Helical" evidence="9">
    <location>
        <begin position="53"/>
        <end position="73"/>
    </location>
</feature>
<evidence type="ECO:0000256" key="5">
    <source>
        <dbReference type="ARBA" id="ARBA00022989"/>
    </source>
</evidence>
<evidence type="ECO:0000256" key="1">
    <source>
        <dbReference type="ARBA" id="ARBA00004141"/>
    </source>
</evidence>
<feature type="transmembrane region" description="Helical" evidence="9">
    <location>
        <begin position="214"/>
        <end position="231"/>
    </location>
</feature>
<proteinExistence type="inferred from homology"/>
<accession>A0A0F6Z790</accession>
<feature type="transmembrane region" description="Helical" evidence="9">
    <location>
        <begin position="12"/>
        <end position="33"/>
    </location>
</feature>
<evidence type="ECO:0000256" key="6">
    <source>
        <dbReference type="ARBA" id="ARBA00023136"/>
    </source>
</evidence>
<feature type="transmembrane region" description="Helical" evidence="9">
    <location>
        <begin position="381"/>
        <end position="400"/>
    </location>
</feature>
<evidence type="ECO:0000256" key="7">
    <source>
        <dbReference type="ARBA" id="ARBA00043987"/>
    </source>
</evidence>
<keyword evidence="3 10" id="KW-0808">Transferase</keyword>
<comment type="subcellular location">
    <subcellularLocation>
        <location evidence="1">Membrane</location>
        <topology evidence="1">Multi-pass membrane protein</topology>
    </subcellularLocation>
</comment>
<dbReference type="AlphaFoldDB" id="A0A0F6Z790"/>
<keyword evidence="6 9" id="KW-0472">Membrane</keyword>
<dbReference type="InterPro" id="IPR017822">
    <property type="entry name" value="MptA-like"/>
</dbReference>
<evidence type="ECO:0000313" key="11">
    <source>
        <dbReference type="Proteomes" id="UP000034037"/>
    </source>
</evidence>
<dbReference type="HOGENOM" id="CLU_023913_1_0_11"/>
<feature type="transmembrane region" description="Helical" evidence="9">
    <location>
        <begin position="351"/>
        <end position="369"/>
    </location>
</feature>
<name>A0A0F6Z790_9CORY</name>
<reference evidence="10 11" key="1">
    <citation type="submission" date="2015-04" db="EMBL/GenBank/DDBJ databases">
        <title>Complete Genome Sequence of Brevibacterium flavum ATCC 15168.</title>
        <authorList>
            <person name="Ahn J."/>
            <person name="Park G."/>
            <person name="Jeon W."/>
            <person name="Jang Y."/>
            <person name="Jang M."/>
            <person name="Lee H."/>
            <person name="Lee H."/>
        </authorList>
    </citation>
    <scope>NUCLEOTIDE SEQUENCE [LARGE SCALE GENOMIC DNA]</scope>
    <source>
        <strain evidence="10 11">ATCC 15168</strain>
    </source>
</reference>
<feature type="transmembrane region" description="Helical" evidence="9">
    <location>
        <begin position="308"/>
        <end position="330"/>
    </location>
</feature>